<proteinExistence type="predicted"/>
<gene>
    <name evidence="4" type="ORF">C1H46_016483</name>
</gene>
<dbReference type="InterPro" id="IPR011050">
    <property type="entry name" value="Pectin_lyase_fold/virulence"/>
</dbReference>
<keyword evidence="3" id="KW-0472">Membrane</keyword>
<organism evidence="4 5">
    <name type="scientific">Malus baccata</name>
    <name type="common">Siberian crab apple</name>
    <name type="synonym">Pyrus baccata</name>
    <dbReference type="NCBI Taxonomy" id="106549"/>
    <lineage>
        <taxon>Eukaryota</taxon>
        <taxon>Viridiplantae</taxon>
        <taxon>Streptophyta</taxon>
        <taxon>Embryophyta</taxon>
        <taxon>Tracheophyta</taxon>
        <taxon>Spermatophyta</taxon>
        <taxon>Magnoliopsida</taxon>
        <taxon>eudicotyledons</taxon>
        <taxon>Gunneridae</taxon>
        <taxon>Pentapetalae</taxon>
        <taxon>rosids</taxon>
        <taxon>fabids</taxon>
        <taxon>Rosales</taxon>
        <taxon>Rosaceae</taxon>
        <taxon>Amygdaloideae</taxon>
        <taxon>Maleae</taxon>
        <taxon>Malus</taxon>
    </lineage>
</organism>
<protein>
    <submittedName>
        <fullName evidence="4">Uncharacterized protein</fullName>
    </submittedName>
</protein>
<keyword evidence="5" id="KW-1185">Reference proteome</keyword>
<evidence type="ECO:0000256" key="3">
    <source>
        <dbReference type="SAM" id="Phobius"/>
    </source>
</evidence>
<evidence type="ECO:0000256" key="1">
    <source>
        <dbReference type="ARBA" id="ARBA00004191"/>
    </source>
</evidence>
<comment type="subcellular location">
    <subcellularLocation>
        <location evidence="1">Secreted</location>
        <location evidence="1">Cell wall</location>
    </subcellularLocation>
</comment>
<keyword evidence="2" id="KW-0134">Cell wall</keyword>
<dbReference type="EMBL" id="VIEB01000261">
    <property type="protein sequence ID" value="TQD97958.1"/>
    <property type="molecule type" value="Genomic_DNA"/>
</dbReference>
<dbReference type="STRING" id="106549.A0A540MGS7"/>
<dbReference type="Gene3D" id="2.160.20.10">
    <property type="entry name" value="Single-stranded right-handed beta-helix, Pectin lyase-like"/>
    <property type="match status" value="1"/>
</dbReference>
<feature type="transmembrane region" description="Helical" evidence="3">
    <location>
        <begin position="6"/>
        <end position="29"/>
    </location>
</feature>
<sequence length="152" mass="16593">MACGAANFACLLVMAILMQAFMVVSHVYYGQYKCYGPGAETSQRVKWSQSLTSEQVTPFLDQAMALQSESWQDRWPLLHPYGAEQGSVDGKNNIDQIGEDPSPIGEDVGVGWDPVEWSGAEGMSISPAEDMSSCESPRSPGIFLFLLFGLFV</sequence>
<dbReference type="Proteomes" id="UP000315295">
    <property type="component" value="Unassembled WGS sequence"/>
</dbReference>
<keyword evidence="3" id="KW-1133">Transmembrane helix</keyword>
<comment type="caution">
    <text evidence="4">The sequence shown here is derived from an EMBL/GenBank/DDBJ whole genome shotgun (WGS) entry which is preliminary data.</text>
</comment>
<dbReference type="InterPro" id="IPR012334">
    <property type="entry name" value="Pectin_lyas_fold"/>
</dbReference>
<dbReference type="GO" id="GO:0045490">
    <property type="term" value="P:pectin catabolic process"/>
    <property type="evidence" value="ECO:0007669"/>
    <property type="project" value="UniProtKB-UniPathway"/>
</dbReference>
<reference evidence="4 5" key="1">
    <citation type="journal article" date="2019" name="G3 (Bethesda)">
        <title>Sequencing of a Wild Apple (Malus baccata) Genome Unravels the Differences Between Cultivated and Wild Apple Species Regarding Disease Resistance and Cold Tolerance.</title>
        <authorList>
            <person name="Chen X."/>
        </authorList>
    </citation>
    <scope>NUCLEOTIDE SEQUENCE [LARGE SCALE GENOMIC DNA]</scope>
    <source>
        <strain evidence="5">cv. Shandingzi</strain>
        <tissue evidence="4">Leaves</tissue>
    </source>
</reference>
<dbReference type="AlphaFoldDB" id="A0A540MGS7"/>
<accession>A0A540MGS7</accession>
<evidence type="ECO:0000313" key="4">
    <source>
        <dbReference type="EMBL" id="TQD97958.1"/>
    </source>
</evidence>
<keyword evidence="2" id="KW-0964">Secreted</keyword>
<keyword evidence="3" id="KW-0812">Transmembrane</keyword>
<name>A0A540MGS7_MALBA</name>
<dbReference type="SUPFAM" id="SSF51126">
    <property type="entry name" value="Pectin lyase-like"/>
    <property type="match status" value="1"/>
</dbReference>
<dbReference type="UniPathway" id="UPA00545">
    <property type="reaction ID" value="UER00823"/>
</dbReference>
<evidence type="ECO:0000313" key="5">
    <source>
        <dbReference type="Proteomes" id="UP000315295"/>
    </source>
</evidence>
<evidence type="ECO:0000256" key="2">
    <source>
        <dbReference type="ARBA" id="ARBA00022512"/>
    </source>
</evidence>